<name>A0A3E3J0V4_9FIRM</name>
<organism evidence="1 2">
    <name type="scientific">Eisenbergiella massiliensis</name>
    <dbReference type="NCBI Taxonomy" id="1720294"/>
    <lineage>
        <taxon>Bacteria</taxon>
        <taxon>Bacillati</taxon>
        <taxon>Bacillota</taxon>
        <taxon>Clostridia</taxon>
        <taxon>Lachnospirales</taxon>
        <taxon>Lachnospiraceae</taxon>
        <taxon>Eisenbergiella</taxon>
    </lineage>
</organism>
<proteinExistence type="predicted"/>
<sequence length="64" mass="7359">MGRDSGGRRVIFCLLRELCGTAMQIRIKNGRRCTCSFMLMHIIKKIFILTVNNIRIDSYGPARL</sequence>
<accession>A0A3E3J0V4</accession>
<evidence type="ECO:0000313" key="2">
    <source>
        <dbReference type="Proteomes" id="UP000261166"/>
    </source>
</evidence>
<comment type="caution">
    <text evidence="1">The sequence shown here is derived from an EMBL/GenBank/DDBJ whole genome shotgun (WGS) entry which is preliminary data.</text>
</comment>
<gene>
    <name evidence="1" type="ORF">DWY69_05690</name>
</gene>
<reference evidence="1 2" key="1">
    <citation type="submission" date="2018-08" db="EMBL/GenBank/DDBJ databases">
        <title>A genome reference for cultivated species of the human gut microbiota.</title>
        <authorList>
            <person name="Zou Y."/>
            <person name="Xue W."/>
            <person name="Luo G."/>
        </authorList>
    </citation>
    <scope>NUCLEOTIDE SEQUENCE [LARGE SCALE GENOMIC DNA]</scope>
    <source>
        <strain evidence="1 2">AF26-4BH</strain>
    </source>
</reference>
<dbReference type="AlphaFoldDB" id="A0A3E3J0V4"/>
<dbReference type="Proteomes" id="UP000261166">
    <property type="component" value="Unassembled WGS sequence"/>
</dbReference>
<protein>
    <submittedName>
        <fullName evidence="1">Uncharacterized protein</fullName>
    </submittedName>
</protein>
<dbReference type="EMBL" id="QVLU01000004">
    <property type="protein sequence ID" value="RGE72989.1"/>
    <property type="molecule type" value="Genomic_DNA"/>
</dbReference>
<evidence type="ECO:0000313" key="1">
    <source>
        <dbReference type="EMBL" id="RGE72989.1"/>
    </source>
</evidence>